<keyword evidence="2" id="KW-1185">Reference proteome</keyword>
<organism evidence="1 2">
    <name type="scientific">Aphis gossypii</name>
    <name type="common">Cotton aphid</name>
    <dbReference type="NCBI Taxonomy" id="80765"/>
    <lineage>
        <taxon>Eukaryota</taxon>
        <taxon>Metazoa</taxon>
        <taxon>Ecdysozoa</taxon>
        <taxon>Arthropoda</taxon>
        <taxon>Hexapoda</taxon>
        <taxon>Insecta</taxon>
        <taxon>Pterygota</taxon>
        <taxon>Neoptera</taxon>
        <taxon>Paraneoptera</taxon>
        <taxon>Hemiptera</taxon>
        <taxon>Sternorrhyncha</taxon>
        <taxon>Aphidomorpha</taxon>
        <taxon>Aphidoidea</taxon>
        <taxon>Aphididae</taxon>
        <taxon>Aphidini</taxon>
        <taxon>Aphis</taxon>
        <taxon>Aphis</taxon>
    </lineage>
</organism>
<dbReference type="EMBL" id="OU899035">
    <property type="protein sequence ID" value="CAH1725774.1"/>
    <property type="molecule type" value="Genomic_DNA"/>
</dbReference>
<evidence type="ECO:0000313" key="2">
    <source>
        <dbReference type="Proteomes" id="UP001154329"/>
    </source>
</evidence>
<reference evidence="1" key="2">
    <citation type="submission" date="2022-10" db="EMBL/GenBank/DDBJ databases">
        <authorList>
            <consortium name="ENA_rothamsted_submissions"/>
            <consortium name="culmorum"/>
            <person name="King R."/>
        </authorList>
    </citation>
    <scope>NUCLEOTIDE SEQUENCE</scope>
</reference>
<gene>
    <name evidence="1" type="ORF">APHIGO_LOCUS6790</name>
</gene>
<proteinExistence type="predicted"/>
<reference evidence="1" key="1">
    <citation type="submission" date="2022-02" db="EMBL/GenBank/DDBJ databases">
        <authorList>
            <person name="King R."/>
        </authorList>
    </citation>
    <scope>NUCLEOTIDE SEQUENCE</scope>
</reference>
<sequence length="150" mass="17895">MNNKDRTFSKRSEDTNRLMLPSVREILENKDRLDEEDRVFIEENFNDEDFIDISVSQQVSAVTKLKTYYGNSSWNASMKEEIVNYISVLGEFFKMHTLRIHLPSFKLLLIYHMICAYKDRLNEFDDYQRVQIIESIDPIDKYVAKLLRRG</sequence>
<protein>
    <submittedName>
        <fullName evidence="1">Uncharacterized protein</fullName>
    </submittedName>
</protein>
<dbReference type="Proteomes" id="UP001154329">
    <property type="component" value="Chromosome 2"/>
</dbReference>
<name>A0A9P0J2G2_APHGO</name>
<accession>A0A9P0J2G2</accession>
<dbReference type="AlphaFoldDB" id="A0A9P0J2G2"/>
<evidence type="ECO:0000313" key="1">
    <source>
        <dbReference type="EMBL" id="CAH1725774.1"/>
    </source>
</evidence>